<accession>A0ABM0JHB5</accession>
<dbReference type="InterPro" id="IPR013087">
    <property type="entry name" value="Znf_C2H2_type"/>
</dbReference>
<gene>
    <name evidence="7" type="primary">LOC101856248</name>
</gene>
<feature type="domain" description="C2H2-type" evidence="5">
    <location>
        <begin position="458"/>
        <end position="487"/>
    </location>
</feature>
<evidence type="ECO:0000313" key="6">
    <source>
        <dbReference type="Proteomes" id="UP000694888"/>
    </source>
</evidence>
<dbReference type="SUPFAM" id="SSF57667">
    <property type="entry name" value="beta-beta-alpha zinc fingers"/>
    <property type="match status" value="3"/>
</dbReference>
<dbReference type="Gene3D" id="3.30.160.60">
    <property type="entry name" value="Classic Zinc Finger"/>
    <property type="match status" value="4"/>
</dbReference>
<protein>
    <submittedName>
        <fullName evidence="7">Zinc finger protein 394</fullName>
    </submittedName>
</protein>
<evidence type="ECO:0000256" key="2">
    <source>
        <dbReference type="ARBA" id="ARBA00022771"/>
    </source>
</evidence>
<dbReference type="PROSITE" id="PS00028">
    <property type="entry name" value="ZINC_FINGER_C2H2_1"/>
    <property type="match status" value="3"/>
</dbReference>
<keyword evidence="6" id="KW-1185">Reference proteome</keyword>
<feature type="domain" description="C2H2-type" evidence="5">
    <location>
        <begin position="400"/>
        <end position="426"/>
    </location>
</feature>
<dbReference type="InterPro" id="IPR036236">
    <property type="entry name" value="Znf_C2H2_sf"/>
</dbReference>
<dbReference type="RefSeq" id="XP_005093656.1">
    <property type="nucleotide sequence ID" value="XM_005093599.3"/>
</dbReference>
<feature type="domain" description="C2H2-type" evidence="5">
    <location>
        <begin position="427"/>
        <end position="454"/>
    </location>
</feature>
<name>A0ABM0JHB5_APLCA</name>
<keyword evidence="3" id="KW-0862">Zinc</keyword>
<evidence type="ECO:0000313" key="7">
    <source>
        <dbReference type="RefSeq" id="XP_005093656.1"/>
    </source>
</evidence>
<keyword evidence="1" id="KW-0479">Metal-binding</keyword>
<feature type="domain" description="C2H2-type" evidence="5">
    <location>
        <begin position="372"/>
        <end position="399"/>
    </location>
</feature>
<evidence type="ECO:0000256" key="3">
    <source>
        <dbReference type="ARBA" id="ARBA00022833"/>
    </source>
</evidence>
<sequence length="499" mass="57215">MSLGGKLDDAGHSNINEFSLSRDTPKTATVPHEMNDAYHNDLSPANTFMPFLYNKAAGDFSTFSDRALDFYEGQPLYYNHQHFTQHVEPVKMFKPVLIYQRPDTQIPTTDQDEAQRRTDNPCCKSSLGHSSFDQLQSSPYCSSDIYNGGSPTICSHNKTQLTDSNNCDEHMCPRQDSDSAASSIGKTFDILENDLKKKKEPTCSQMADDSHGLSAFRRVRTSAFRRYKNGEAVSPSRQRFEQYYNVTGGQTISTVSHPSCAVCEMSFQLARLGKNNIQPISQLLGTGQHVFPLASFPKEYYFSPFQNVDSTLPVCDQHYRKTFIDDEYHHLHGRHTEKTRNEQFWNTVRPVLHYNSKEHSLPIDTMPSQETFMCGFCEMTFYNAVKMKKHLRVHSGERPFRCDCGRAFARKEELTRHQRIHSGHRPHECQVCGKAFGRKDHLNKHRNTHLMTSEKKVHACDVPGCHQRYTRSDALARHQLTSHGIKPKASKWRPQIIRQ</sequence>
<evidence type="ECO:0000259" key="5">
    <source>
        <dbReference type="PROSITE" id="PS50157"/>
    </source>
</evidence>
<dbReference type="PROSITE" id="PS50157">
    <property type="entry name" value="ZINC_FINGER_C2H2_2"/>
    <property type="match status" value="4"/>
</dbReference>
<dbReference type="PANTHER" id="PTHR23235:SF139">
    <property type="entry name" value="HUCKEBEIN"/>
    <property type="match status" value="1"/>
</dbReference>
<dbReference type="SMART" id="SM00355">
    <property type="entry name" value="ZnF_C2H2"/>
    <property type="match status" value="4"/>
</dbReference>
<evidence type="ECO:0000256" key="1">
    <source>
        <dbReference type="ARBA" id="ARBA00022723"/>
    </source>
</evidence>
<proteinExistence type="predicted"/>
<organism evidence="6 7">
    <name type="scientific">Aplysia californica</name>
    <name type="common">California sea hare</name>
    <dbReference type="NCBI Taxonomy" id="6500"/>
    <lineage>
        <taxon>Eukaryota</taxon>
        <taxon>Metazoa</taxon>
        <taxon>Spiralia</taxon>
        <taxon>Lophotrochozoa</taxon>
        <taxon>Mollusca</taxon>
        <taxon>Gastropoda</taxon>
        <taxon>Heterobranchia</taxon>
        <taxon>Euthyneura</taxon>
        <taxon>Tectipleura</taxon>
        <taxon>Aplysiida</taxon>
        <taxon>Aplysioidea</taxon>
        <taxon>Aplysiidae</taxon>
        <taxon>Aplysia</taxon>
    </lineage>
</organism>
<keyword evidence="2 4" id="KW-0863">Zinc-finger</keyword>
<dbReference type="Proteomes" id="UP000694888">
    <property type="component" value="Unplaced"/>
</dbReference>
<dbReference type="Pfam" id="PF00096">
    <property type="entry name" value="zf-C2H2"/>
    <property type="match status" value="3"/>
</dbReference>
<evidence type="ECO:0000256" key="4">
    <source>
        <dbReference type="PROSITE-ProRule" id="PRU00042"/>
    </source>
</evidence>
<dbReference type="GeneID" id="101856248"/>
<dbReference type="PANTHER" id="PTHR23235">
    <property type="entry name" value="KRUEPPEL-LIKE TRANSCRIPTION FACTOR"/>
    <property type="match status" value="1"/>
</dbReference>
<reference evidence="7" key="1">
    <citation type="submission" date="2025-08" db="UniProtKB">
        <authorList>
            <consortium name="RefSeq"/>
        </authorList>
    </citation>
    <scope>IDENTIFICATION</scope>
</reference>